<evidence type="ECO:0000256" key="1">
    <source>
        <dbReference type="SAM" id="MobiDB-lite"/>
    </source>
</evidence>
<reference evidence="2" key="2">
    <citation type="journal article" date="2024" name="Environ. Microbiol.">
        <title>Genome analysis and description of Tunturibacter gen. nov. expands the diversity of Terriglobia in tundra soils.</title>
        <authorList>
            <person name="Messyasz A."/>
            <person name="Mannisto M.K."/>
            <person name="Kerkhof L.J."/>
            <person name="Haggblom M.M."/>
        </authorList>
    </citation>
    <scope>NUCLEOTIDE SEQUENCE</scope>
    <source>
        <strain evidence="2">M8UP39</strain>
    </source>
</reference>
<feature type="compositionally biased region" description="Basic residues" evidence="1">
    <location>
        <begin position="104"/>
        <end position="121"/>
    </location>
</feature>
<gene>
    <name evidence="2" type="ORF">RBB81_18730</name>
</gene>
<dbReference type="KEGG" id="tgi:RBB81_18730"/>
<evidence type="ECO:0000313" key="2">
    <source>
        <dbReference type="EMBL" id="XCB21596.1"/>
    </source>
</evidence>
<organism evidence="2">
    <name type="scientific">Tunturiibacter gelidiferens</name>
    <dbReference type="NCBI Taxonomy" id="3069689"/>
    <lineage>
        <taxon>Bacteria</taxon>
        <taxon>Pseudomonadati</taxon>
        <taxon>Acidobacteriota</taxon>
        <taxon>Terriglobia</taxon>
        <taxon>Terriglobales</taxon>
        <taxon>Acidobacteriaceae</taxon>
        <taxon>Tunturiibacter</taxon>
    </lineage>
</organism>
<sequence>MAPKLHPPVLSVKIHQNHTRPKINSKIVAHFFAPLKTHSKDHIHHANHHDLTTNSPHHSGLFPRTPSKKSEKDEKPPHGPYQDFFRRKRRNQPLIQPLGLPIKTQKRSRSHLTKRRQRRYAKVSIHDAGTNLGS</sequence>
<dbReference type="AlphaFoldDB" id="A0AAU7YZ22"/>
<protein>
    <submittedName>
        <fullName evidence="2">Uncharacterized protein</fullName>
    </submittedName>
</protein>
<feature type="region of interest" description="Disordered" evidence="1">
    <location>
        <begin position="39"/>
        <end position="134"/>
    </location>
</feature>
<dbReference type="EMBL" id="CP132938">
    <property type="protein sequence ID" value="XCB21596.1"/>
    <property type="molecule type" value="Genomic_DNA"/>
</dbReference>
<name>A0AAU7YZ22_9BACT</name>
<dbReference type="RefSeq" id="WP_353071706.1">
    <property type="nucleotide sequence ID" value="NZ_CP132938.1"/>
</dbReference>
<reference evidence="2" key="1">
    <citation type="submission" date="2023-08" db="EMBL/GenBank/DDBJ databases">
        <authorList>
            <person name="Messyasz A."/>
            <person name="Mannisto M.K."/>
            <person name="Kerkhof L.J."/>
            <person name="Haggblom M."/>
        </authorList>
    </citation>
    <scope>NUCLEOTIDE SEQUENCE</scope>
    <source>
        <strain evidence="2">M8UP39</strain>
    </source>
</reference>
<feature type="compositionally biased region" description="Basic and acidic residues" evidence="1">
    <location>
        <begin position="68"/>
        <end position="77"/>
    </location>
</feature>
<accession>A0AAU7YZ22</accession>
<proteinExistence type="predicted"/>